<dbReference type="AlphaFoldDB" id="A0A8T1APQ7"/>
<feature type="compositionally biased region" description="Basic residues" evidence="1">
    <location>
        <begin position="389"/>
        <end position="402"/>
    </location>
</feature>
<evidence type="ECO:0000313" key="2">
    <source>
        <dbReference type="EMBL" id="KAG2887281.1"/>
    </source>
</evidence>
<protein>
    <submittedName>
        <fullName evidence="2">Uncharacterized protein</fullName>
    </submittedName>
</protein>
<dbReference type="VEuPathDB" id="FungiDB:PC110_g3489"/>
<dbReference type="EMBL" id="RCMK01001889">
    <property type="protein sequence ID" value="KAG2887281.1"/>
    <property type="molecule type" value="Genomic_DNA"/>
</dbReference>
<accession>A0A8T1APQ7</accession>
<proteinExistence type="predicted"/>
<organism evidence="2 3">
    <name type="scientific">Phytophthora cactorum</name>
    <dbReference type="NCBI Taxonomy" id="29920"/>
    <lineage>
        <taxon>Eukaryota</taxon>
        <taxon>Sar</taxon>
        <taxon>Stramenopiles</taxon>
        <taxon>Oomycota</taxon>
        <taxon>Peronosporomycetes</taxon>
        <taxon>Peronosporales</taxon>
        <taxon>Peronosporaceae</taxon>
        <taxon>Phytophthora</taxon>
    </lineage>
</organism>
<gene>
    <name evidence="2" type="ORF">PC117_g25208</name>
</gene>
<evidence type="ECO:0000256" key="1">
    <source>
        <dbReference type="SAM" id="MobiDB-lite"/>
    </source>
</evidence>
<reference evidence="2" key="1">
    <citation type="submission" date="2018-10" db="EMBL/GenBank/DDBJ databases">
        <title>Effector identification in a new, highly contiguous assembly of the strawberry crown rot pathogen Phytophthora cactorum.</title>
        <authorList>
            <person name="Armitage A.D."/>
            <person name="Nellist C.F."/>
            <person name="Bates H."/>
            <person name="Vickerstaff R.J."/>
            <person name="Harrison R.J."/>
        </authorList>
    </citation>
    <scope>NUCLEOTIDE SEQUENCE</scope>
    <source>
        <strain evidence="2">4040</strain>
    </source>
</reference>
<name>A0A8T1APQ7_9STRA</name>
<dbReference type="Proteomes" id="UP000736787">
    <property type="component" value="Unassembled WGS sequence"/>
</dbReference>
<sequence length="402" mass="43293">MTYGFTRPTEPSNQAQRQALLNDSSATELLDVFADQHAAPDYSQSLAELKADLHTAQSENAVLTRPLDTPAIEDADLGTRLNVAKNQVTVLEADAKHSANHVVSQRKVIALSEGMLAKAVEIEKSKVDSALAQARLHNQQVQDRIAEIKTLHQTIADKDAACVTLQDVAAKHFEQLQTSARLLNSTNDPALRHAQAVMKNQRAVILRQKRIIQHQGFLRLDDPHMTAAAGAGLDVHGLNPADLKLNAWLCHLLEFDGSATSPIAAVSSAATPATSFEAPIASGPAVRSADGPTSSAMPPQRPLCTLGQLRRAPLSTLTPMEKLRRYANPKSPMAGGSRRRPSAPPPHLPYACPLPGEAGHEEISALLGLSLPQDTMSDGDGQRSAKTSSRTRRKKTRRLQLS</sequence>
<comment type="caution">
    <text evidence="2">The sequence shown here is derived from an EMBL/GenBank/DDBJ whole genome shotgun (WGS) entry which is preliminary data.</text>
</comment>
<feature type="region of interest" description="Disordered" evidence="1">
    <location>
        <begin position="282"/>
        <end position="402"/>
    </location>
</feature>
<evidence type="ECO:0000313" key="3">
    <source>
        <dbReference type="Proteomes" id="UP000736787"/>
    </source>
</evidence>